<gene>
    <name evidence="3" type="ORF">EI16_02485</name>
</gene>
<evidence type="ECO:0000259" key="2">
    <source>
        <dbReference type="PROSITE" id="PS50828"/>
    </source>
</evidence>
<dbReference type="PROSITE" id="PS50828">
    <property type="entry name" value="SMR"/>
    <property type="match status" value="1"/>
</dbReference>
<keyword evidence="4" id="KW-1185">Reference proteome</keyword>
<reference evidence="3 4" key="1">
    <citation type="submission" date="2014-04" db="EMBL/GenBank/DDBJ databases">
        <title>Draft genome sequence of Hydrogenovibrio marinus MH-110, a model organism for aerobic H2 metabolism.</title>
        <authorList>
            <person name="Cha H.J."/>
            <person name="Jo B.H."/>
            <person name="Hwang B.H."/>
        </authorList>
    </citation>
    <scope>NUCLEOTIDE SEQUENCE [LARGE SCALE GENOMIC DNA]</scope>
    <source>
        <strain evidence="3 4">MH-110</strain>
    </source>
</reference>
<dbReference type="InterPro" id="IPR002625">
    <property type="entry name" value="Smr_dom"/>
</dbReference>
<feature type="compositionally biased region" description="Basic and acidic residues" evidence="1">
    <location>
        <begin position="1"/>
        <end position="11"/>
    </location>
</feature>
<feature type="domain" description="Smr" evidence="2">
    <location>
        <begin position="95"/>
        <end position="176"/>
    </location>
</feature>
<evidence type="ECO:0000313" key="4">
    <source>
        <dbReference type="Proteomes" id="UP000027341"/>
    </source>
</evidence>
<accession>A0A066ZNZ8</accession>
<dbReference type="SUPFAM" id="SSF160443">
    <property type="entry name" value="SMR domain-like"/>
    <property type="match status" value="1"/>
</dbReference>
<dbReference type="SMART" id="SM00463">
    <property type="entry name" value="SMR"/>
    <property type="match status" value="1"/>
</dbReference>
<dbReference type="RefSeq" id="WP_051622974.1">
    <property type="nucleotide sequence ID" value="NZ_AP020335.1"/>
</dbReference>
<dbReference type="STRING" id="28885.EI16_02485"/>
<evidence type="ECO:0000256" key="1">
    <source>
        <dbReference type="SAM" id="MobiDB-lite"/>
    </source>
</evidence>
<protein>
    <recommendedName>
        <fullName evidence="2">Smr domain-containing protein</fullName>
    </recommendedName>
</protein>
<dbReference type="PANTHER" id="PTHR35562:SF2">
    <property type="entry name" value="DNA ENDONUCLEASE SMRA-RELATED"/>
    <property type="match status" value="1"/>
</dbReference>
<dbReference type="Pfam" id="PF01713">
    <property type="entry name" value="Smr"/>
    <property type="match status" value="1"/>
</dbReference>
<dbReference type="Proteomes" id="UP000027341">
    <property type="component" value="Unassembled WGS sequence"/>
</dbReference>
<dbReference type="PANTHER" id="PTHR35562">
    <property type="entry name" value="DNA ENDONUCLEASE SMRA-RELATED"/>
    <property type="match status" value="1"/>
</dbReference>
<name>A0A066ZNZ8_HYDMR</name>
<feature type="region of interest" description="Disordered" evidence="1">
    <location>
        <begin position="1"/>
        <end position="46"/>
    </location>
</feature>
<organism evidence="3 4">
    <name type="scientific">Hydrogenovibrio marinus</name>
    <dbReference type="NCBI Taxonomy" id="28885"/>
    <lineage>
        <taxon>Bacteria</taxon>
        <taxon>Pseudomonadati</taxon>
        <taxon>Pseudomonadota</taxon>
        <taxon>Gammaproteobacteria</taxon>
        <taxon>Thiotrichales</taxon>
        <taxon>Piscirickettsiaceae</taxon>
        <taxon>Hydrogenovibrio</taxon>
    </lineage>
</organism>
<dbReference type="EMBL" id="JMIU01000001">
    <property type="protein sequence ID" value="KDN95192.1"/>
    <property type="molecule type" value="Genomic_DNA"/>
</dbReference>
<sequence>MTRKNDDEKNLFAEAMSDVTPLQLSSNKVASEKKPRPVNTKKPMRSNTRFNTADLYNEPADKVSAHETLFFQRYSLSKSDLKALKNGSFQYNWSTDLHGLTELEAEKQLIDFLNDALLHEQKHVLIVHGKGYHSNTEQPVLKNLVNQVLRNWPHIIAFCSAKPKDGGTGATYAFLKLKKD</sequence>
<proteinExistence type="predicted"/>
<evidence type="ECO:0000313" key="3">
    <source>
        <dbReference type="EMBL" id="KDN95192.1"/>
    </source>
</evidence>
<dbReference type="AlphaFoldDB" id="A0A066ZNZ8"/>
<dbReference type="InterPro" id="IPR036063">
    <property type="entry name" value="Smr_dom_sf"/>
</dbReference>
<comment type="caution">
    <text evidence="3">The sequence shown here is derived from an EMBL/GenBank/DDBJ whole genome shotgun (WGS) entry which is preliminary data.</text>
</comment>
<dbReference type="Gene3D" id="3.30.1370.110">
    <property type="match status" value="1"/>
</dbReference>
<feature type="compositionally biased region" description="Polar residues" evidence="1">
    <location>
        <begin position="20"/>
        <end position="29"/>
    </location>
</feature>